<sequence>MPDLEIMPLQSPDFYKKNKRAIYEGYKCNCTKDWKKEDRFVVYKADCTGIDEIINTEISDDNIDTVIKLAEKYTSDKIIISGGHTVVNLNDRFSVSNEVEKSAKFCIDYIIKSTHELNIKPDFLMEINDFYMEKSNGEDIDGGNIYRKLATSPYIIPEVINNYIIEKQNQHNIKINCFYVSEKNMADRFKRHIKRKEKEKPFFKENNSVFMNVDGSSFEVIKNNKPTCAAGNAATFRSIRYKISSNKTFDNYTSHIGVFPLCSMANVINGYKAAASFYSNFNLPCLLIFFGTSCFK</sequence>
<dbReference type="RefSeq" id="WP_021512263.1">
    <property type="nucleotide sequence ID" value="NC_023324.1"/>
</dbReference>
<name>A0A140WYV2_ECOLX</name>
<geneLocation type="plasmid" evidence="1">
    <name>pACN001-C</name>
</geneLocation>
<keyword evidence="1" id="KW-0614">Plasmid</keyword>
<protein>
    <submittedName>
        <fullName evidence="1">Uncharacterized protein</fullName>
    </submittedName>
</protein>
<organism evidence="1">
    <name type="scientific">Escherichia coli ACN001</name>
    <dbReference type="NCBI Taxonomy" id="1311757"/>
    <lineage>
        <taxon>Bacteria</taxon>
        <taxon>Pseudomonadati</taxon>
        <taxon>Pseudomonadota</taxon>
        <taxon>Gammaproteobacteria</taxon>
        <taxon>Enterobacterales</taxon>
        <taxon>Enterobacteriaceae</taxon>
        <taxon>Escherichia</taxon>
    </lineage>
</organism>
<dbReference type="EMBL" id="KC853436">
    <property type="protein sequence ID" value="AHF23328.1"/>
    <property type="molecule type" value="Genomic_DNA"/>
</dbReference>
<accession>A0A140WYV2</accession>
<evidence type="ECO:0000313" key="1">
    <source>
        <dbReference type="EMBL" id="AHF23328.1"/>
    </source>
</evidence>
<dbReference type="AlphaFoldDB" id="A0A140WYV2"/>
<reference evidence="1" key="1">
    <citation type="journal article" date="2014" name="J Glob Antimicrob Resist">
        <title>Plasmid-mediated multidrug resistance and virulence in an avian pathogenic Escherichia coli strain isolated in China.</title>
        <authorList>
            <person name="Wang X."/>
            <person name="Hao H."/>
            <person name="Xu Z."/>
            <person name="Zheng H."/>
            <person name="Liu C."/>
            <person name="Wei L."/>
            <person name="Zhang R."/>
            <person name="Bi D."/>
            <person name="Chen H."/>
            <person name="Tan C."/>
        </authorList>
    </citation>
    <scope>NUCLEOTIDE SEQUENCE</scope>
    <source>
        <strain evidence="1">ACN001</strain>
        <plasmid evidence="1">pACN001-C</plasmid>
    </source>
</reference>
<proteinExistence type="predicted"/>
<gene>
    <name evidence="1" type="ORF">J444_pC2</name>
</gene>